<dbReference type="GO" id="GO:0016627">
    <property type="term" value="F:oxidoreductase activity, acting on the CH-CH group of donors"/>
    <property type="evidence" value="ECO:0007669"/>
    <property type="project" value="TreeGrafter"/>
</dbReference>
<dbReference type="PANTHER" id="PTHR35176">
    <property type="entry name" value="HEME OXYGENASE HI_0854-RELATED"/>
    <property type="match status" value="1"/>
</dbReference>
<evidence type="ECO:0000313" key="3">
    <source>
        <dbReference type="EMBL" id="MBA8948930.1"/>
    </source>
</evidence>
<gene>
    <name evidence="3" type="ORF">HNR61_000528</name>
</gene>
<accession>A0A7W3LIW9</accession>
<dbReference type="InterPro" id="IPR052019">
    <property type="entry name" value="F420H2_bilvrd_red/Heme_oxyg"/>
</dbReference>
<dbReference type="AlphaFoldDB" id="A0A7W3LIW9"/>
<dbReference type="InterPro" id="IPR019920">
    <property type="entry name" value="F420-binding_dom_put"/>
</dbReference>
<organism evidence="3 4">
    <name type="scientific">Actinomadura namibiensis</name>
    <dbReference type="NCBI Taxonomy" id="182080"/>
    <lineage>
        <taxon>Bacteria</taxon>
        <taxon>Bacillati</taxon>
        <taxon>Actinomycetota</taxon>
        <taxon>Actinomycetes</taxon>
        <taxon>Streptosporangiales</taxon>
        <taxon>Thermomonosporaceae</taxon>
        <taxon>Actinomadura</taxon>
    </lineage>
</organism>
<dbReference type="EMBL" id="JACJIA010000001">
    <property type="protein sequence ID" value="MBA8948930.1"/>
    <property type="molecule type" value="Genomic_DNA"/>
</dbReference>
<evidence type="ECO:0000256" key="1">
    <source>
        <dbReference type="ARBA" id="ARBA00023002"/>
    </source>
</evidence>
<dbReference type="GO" id="GO:0005829">
    <property type="term" value="C:cytosol"/>
    <property type="evidence" value="ECO:0007669"/>
    <property type="project" value="TreeGrafter"/>
</dbReference>
<dbReference type="NCBIfam" id="TIGR03618">
    <property type="entry name" value="Rv1155_F420"/>
    <property type="match status" value="1"/>
</dbReference>
<dbReference type="InterPro" id="IPR011576">
    <property type="entry name" value="Pyridox_Oxase_N"/>
</dbReference>
<feature type="domain" description="Pyridoxamine 5'-phosphate oxidase N-terminal" evidence="2">
    <location>
        <begin position="4"/>
        <end position="123"/>
    </location>
</feature>
<evidence type="ECO:0000313" key="4">
    <source>
        <dbReference type="Proteomes" id="UP000572680"/>
    </source>
</evidence>
<sequence>MVQLTEKARALFDGANFAVLSTLDPDGRPHSTVVWVKHDGDDLLFALPRSRRKVANLERDPRATVAIFDPARPYESVQVQGTASLTDDPDGTLIDELSHKYTGGPYPGFAGPDPQWVVARITPGKVTATWPSP</sequence>
<name>A0A7W3LIW9_ACTNM</name>
<dbReference type="RefSeq" id="WP_182841480.1">
    <property type="nucleotide sequence ID" value="NZ_BAAALP010000006.1"/>
</dbReference>
<protein>
    <submittedName>
        <fullName evidence="3">PPOX class probable F420-dependent enzyme</fullName>
    </submittedName>
</protein>
<dbReference type="GO" id="GO:0070967">
    <property type="term" value="F:coenzyme F420 binding"/>
    <property type="evidence" value="ECO:0007669"/>
    <property type="project" value="TreeGrafter"/>
</dbReference>
<dbReference type="Gene3D" id="2.30.110.10">
    <property type="entry name" value="Electron Transport, Fmn-binding Protein, Chain A"/>
    <property type="match status" value="1"/>
</dbReference>
<keyword evidence="4" id="KW-1185">Reference proteome</keyword>
<evidence type="ECO:0000259" key="2">
    <source>
        <dbReference type="Pfam" id="PF01243"/>
    </source>
</evidence>
<dbReference type="Pfam" id="PF01243">
    <property type="entry name" value="PNPOx_N"/>
    <property type="match status" value="1"/>
</dbReference>
<comment type="caution">
    <text evidence="3">The sequence shown here is derived from an EMBL/GenBank/DDBJ whole genome shotgun (WGS) entry which is preliminary data.</text>
</comment>
<dbReference type="SUPFAM" id="SSF50475">
    <property type="entry name" value="FMN-binding split barrel"/>
    <property type="match status" value="1"/>
</dbReference>
<reference evidence="3 4" key="1">
    <citation type="submission" date="2020-08" db="EMBL/GenBank/DDBJ databases">
        <title>Genomic Encyclopedia of Type Strains, Phase IV (KMG-IV): sequencing the most valuable type-strain genomes for metagenomic binning, comparative biology and taxonomic classification.</title>
        <authorList>
            <person name="Goeker M."/>
        </authorList>
    </citation>
    <scope>NUCLEOTIDE SEQUENCE [LARGE SCALE GENOMIC DNA]</scope>
    <source>
        <strain evidence="3 4">DSM 44197</strain>
    </source>
</reference>
<proteinExistence type="predicted"/>
<keyword evidence="1" id="KW-0560">Oxidoreductase</keyword>
<dbReference type="InterPro" id="IPR012349">
    <property type="entry name" value="Split_barrel_FMN-bd"/>
</dbReference>
<dbReference type="Proteomes" id="UP000572680">
    <property type="component" value="Unassembled WGS sequence"/>
</dbReference>
<dbReference type="PANTHER" id="PTHR35176:SF6">
    <property type="entry name" value="HEME OXYGENASE HI_0854-RELATED"/>
    <property type="match status" value="1"/>
</dbReference>